<keyword evidence="8" id="KW-1185">Reference proteome</keyword>
<evidence type="ECO:0000256" key="3">
    <source>
        <dbReference type="ARBA" id="ARBA00022833"/>
    </source>
</evidence>
<name>A0A094ZG97_SCHHA</name>
<dbReference type="Gene3D" id="4.10.1000.10">
    <property type="entry name" value="Zinc finger, CCCH-type"/>
    <property type="match status" value="1"/>
</dbReference>
<keyword evidence="3 4" id="KW-0862">Zinc</keyword>
<organism evidence="7">
    <name type="scientific">Schistosoma haematobium</name>
    <name type="common">Blood fluke</name>
    <dbReference type="NCBI Taxonomy" id="6185"/>
    <lineage>
        <taxon>Eukaryota</taxon>
        <taxon>Metazoa</taxon>
        <taxon>Spiralia</taxon>
        <taxon>Lophotrochozoa</taxon>
        <taxon>Platyhelminthes</taxon>
        <taxon>Trematoda</taxon>
        <taxon>Digenea</taxon>
        <taxon>Strigeidida</taxon>
        <taxon>Schistosomatoidea</taxon>
        <taxon>Schistosomatidae</taxon>
        <taxon>Schistosoma</taxon>
    </lineage>
</organism>
<keyword evidence="2 4" id="KW-0863">Zinc-finger</keyword>
<sequence>MSDYLRNQICRYFNTKEGCWYGDNCRFLHIPNKKPPCKFDDLTTGCCYGENCHFSHDRTSFKSIDNYHIHNNHYDSMELIKGLLKANPKLNEFTGTNNNNVIQSSILNKKQEKTIENSLDFIQDKKNTNLISNHDQPSNQNVSIYLQEDHNIQAESSNSSNTRNLVTTTNKTNYSESSLPCSACHDDDGDCDGDCSIKANSTLNYLYTNKHSINQTVKGNSRNSVTSTIVCEQLNDLSNEKNQLLCGSCSRVVVRRPNESDCTLLKNHYLEYFLDKEGDHVKYVKIRAELEHGQIFWCKSCILIFEKPWSLFQHMADKAKRSKIQQLERKESHFDWLDNVAGLMAGYDLGLFNATKLKVDLRNLLTDQHTIDEELETAAATVAMMKWLNPFINPWRLQQREVMRKIEQLNRQILRRVNLSLKTGYSSYSKRAALPPARVSLSTTSCQTNETYCDTVDSLSSTPTSTVTVNDFSLCLKNSLPSETCNSGCSSESTCSGSVELDNCVVLSKETIKEESDEWNKLNEDQLCCIEDEEHPLCKPLVEKQTETEMSTAGVFGEVSPTTSDRKSKITQDSKMELDRIVEIINSNNTNCAYTMSLFNNSSASEYYRKESVCVPICRGEMSNIRTTVNPKHLREPFRSQRFGRNSWAFASGHNSVYRCYHPDIRRNLNRSYHKINGTPNYGINNFDPLSLSASLDFNFNFTDEEIEELISQWTKHWCNQASDALGILRGDVDHLLDR</sequence>
<dbReference type="PROSITE" id="PS50103">
    <property type="entry name" value="ZF_C3H1"/>
    <property type="match status" value="2"/>
</dbReference>
<dbReference type="EMBL" id="AMPZ03000001">
    <property type="protein sequence ID" value="KAH9593789.1"/>
    <property type="molecule type" value="Genomic_DNA"/>
</dbReference>
<dbReference type="Pfam" id="PF18044">
    <property type="entry name" value="zf-CCCH_4"/>
    <property type="match status" value="1"/>
</dbReference>
<dbReference type="CTD" id="24589457"/>
<reference evidence="6" key="4">
    <citation type="journal article" date="2022" name="PLoS Pathog.">
        <title>Chromosome-level genome of Schistosoma haematobium underpins genome-wide explorations of molecular variation.</title>
        <authorList>
            <person name="Stroehlein A.J."/>
            <person name="Korhonen P.K."/>
            <person name="Lee V.V."/>
            <person name="Ralph S.A."/>
            <person name="Mentink-Kane M."/>
            <person name="You H."/>
            <person name="McManus D.P."/>
            <person name="Tchuente L.T."/>
            <person name="Stothard J.R."/>
            <person name="Kaur P."/>
            <person name="Dudchenko O."/>
            <person name="Aiden E.L."/>
            <person name="Yang B."/>
            <person name="Yang H."/>
            <person name="Emery A.M."/>
            <person name="Webster B.L."/>
            <person name="Brindley P.J."/>
            <person name="Rollinson D."/>
            <person name="Chang B.C.H."/>
            <person name="Gasser R.B."/>
            <person name="Young N.D."/>
        </authorList>
    </citation>
    <scope>NUCLEOTIDE SEQUENCE</scope>
</reference>
<reference evidence="6" key="3">
    <citation type="submission" date="2021-06" db="EMBL/GenBank/DDBJ databases">
        <title>Chromosome-level genome assembly for S. haematobium.</title>
        <authorList>
            <person name="Stroehlein A.J."/>
        </authorList>
    </citation>
    <scope>NUCLEOTIDE SEQUENCE</scope>
</reference>
<dbReference type="AlphaFoldDB" id="A0A094ZG97"/>
<dbReference type="RefSeq" id="XP_051073046.1">
    <property type="nucleotide sequence ID" value="XM_051209157.1"/>
</dbReference>
<evidence type="ECO:0000259" key="5">
    <source>
        <dbReference type="PROSITE" id="PS50103"/>
    </source>
</evidence>
<evidence type="ECO:0000256" key="1">
    <source>
        <dbReference type="ARBA" id="ARBA00022723"/>
    </source>
</evidence>
<dbReference type="InterPro" id="IPR041367">
    <property type="entry name" value="Znf-CCCH_4"/>
</dbReference>
<dbReference type="GeneID" id="24589457"/>
<dbReference type="STRING" id="6185.A0A094ZG97"/>
<evidence type="ECO:0000313" key="6">
    <source>
        <dbReference type="EMBL" id="KAH9593789.1"/>
    </source>
</evidence>
<dbReference type="SMART" id="SM00356">
    <property type="entry name" value="ZnF_C3H1"/>
    <property type="match status" value="2"/>
</dbReference>
<feature type="zinc finger region" description="C3H1-type" evidence="4">
    <location>
        <begin position="4"/>
        <end position="32"/>
    </location>
</feature>
<accession>A0A094ZG97</accession>
<keyword evidence="1 4" id="KW-0479">Metal-binding</keyword>
<gene>
    <name evidence="6" type="ORF">MS3_00001687</name>
    <name evidence="7" type="ORF">MS3_01734</name>
</gene>
<proteinExistence type="predicted"/>
<protein>
    <recommendedName>
        <fullName evidence="5">C3H1-type domain-containing protein</fullName>
    </recommendedName>
</protein>
<evidence type="ECO:0000313" key="8">
    <source>
        <dbReference type="Proteomes" id="UP000471633"/>
    </source>
</evidence>
<dbReference type="Proteomes" id="UP000471633">
    <property type="component" value="Unassembled WGS sequence"/>
</dbReference>
<dbReference type="InterPro" id="IPR000571">
    <property type="entry name" value="Znf_CCCH"/>
</dbReference>
<dbReference type="KEGG" id="shx:MS3_00001687"/>
<dbReference type="GO" id="GO:0008270">
    <property type="term" value="F:zinc ion binding"/>
    <property type="evidence" value="ECO:0007669"/>
    <property type="project" value="UniProtKB-KW"/>
</dbReference>
<evidence type="ECO:0000313" key="7">
    <source>
        <dbReference type="EMBL" id="KGB33545.1"/>
    </source>
</evidence>
<feature type="domain" description="C3H1-type" evidence="5">
    <location>
        <begin position="36"/>
        <end position="59"/>
    </location>
</feature>
<reference evidence="7" key="1">
    <citation type="journal article" date="2012" name="Nat. Genet.">
        <title>Whole-genome sequence of Schistosoma haematobium.</title>
        <authorList>
            <person name="Young N.D."/>
            <person name="Jex A.R."/>
            <person name="Li B."/>
            <person name="Liu S."/>
            <person name="Yang L."/>
            <person name="Xiong Z."/>
            <person name="Li Y."/>
            <person name="Cantacessi C."/>
            <person name="Hall R.S."/>
            <person name="Xu X."/>
            <person name="Chen F."/>
            <person name="Wu X."/>
            <person name="Zerlotini A."/>
            <person name="Oliveira G."/>
            <person name="Hofmann A."/>
            <person name="Zhang G."/>
            <person name="Fang X."/>
            <person name="Kang Y."/>
            <person name="Campbell B.E."/>
            <person name="Loukas A."/>
            <person name="Ranganathan S."/>
            <person name="Rollinson D."/>
            <person name="Rinaldi G."/>
            <person name="Brindley P.J."/>
            <person name="Yang H."/>
            <person name="Wang J."/>
            <person name="Wang J."/>
            <person name="Gasser R.B."/>
        </authorList>
    </citation>
    <scope>NUCLEOTIDE SEQUENCE [LARGE SCALE GENOMIC DNA]</scope>
</reference>
<dbReference type="EMBL" id="KL250554">
    <property type="protein sequence ID" value="KGB33545.1"/>
    <property type="molecule type" value="Genomic_DNA"/>
</dbReference>
<evidence type="ECO:0000256" key="4">
    <source>
        <dbReference type="PROSITE-ProRule" id="PRU00723"/>
    </source>
</evidence>
<feature type="domain" description="C3H1-type" evidence="5">
    <location>
        <begin position="4"/>
        <end position="32"/>
    </location>
</feature>
<dbReference type="SUPFAM" id="SSF90229">
    <property type="entry name" value="CCCH zinc finger"/>
    <property type="match status" value="1"/>
</dbReference>
<feature type="zinc finger region" description="C3H1-type" evidence="4">
    <location>
        <begin position="36"/>
        <end position="59"/>
    </location>
</feature>
<reference evidence="6" key="2">
    <citation type="journal article" date="2019" name="Gigascience">
        <title>High-quality Schistosoma haematobium genome achieved by single-molecule and long-range sequencing.</title>
        <authorList>
            <person name="Stroehlein A.J."/>
            <person name="Korhonen P.K."/>
            <person name="Chong T.M."/>
            <person name="Lim Y.L."/>
            <person name="Chan K.G."/>
            <person name="Webster B."/>
            <person name="Rollinson D."/>
            <person name="Brindley P.J."/>
            <person name="Gasser R.B."/>
            <person name="Young N.D."/>
        </authorList>
    </citation>
    <scope>NUCLEOTIDE SEQUENCE</scope>
</reference>
<dbReference type="InterPro" id="IPR036855">
    <property type="entry name" value="Znf_CCCH_sf"/>
</dbReference>
<evidence type="ECO:0000256" key="2">
    <source>
        <dbReference type="ARBA" id="ARBA00022771"/>
    </source>
</evidence>